<dbReference type="OrthoDB" id="114708at2759"/>
<evidence type="ECO:0000313" key="6">
    <source>
        <dbReference type="EMBL" id="ESK97472.1"/>
    </source>
</evidence>
<proteinExistence type="predicted"/>
<dbReference type="CDD" id="cd10316">
    <property type="entry name" value="RGL4_M"/>
    <property type="match status" value="1"/>
</dbReference>
<feature type="domain" description="Rhamnogalacturonan lyase" evidence="5">
    <location>
        <begin position="54"/>
        <end position="128"/>
    </location>
</feature>
<keyword evidence="6" id="KW-0456">Lyase</keyword>
<evidence type="ECO:0000256" key="1">
    <source>
        <dbReference type="ARBA" id="ARBA00022729"/>
    </source>
</evidence>
<evidence type="ECO:0000259" key="4">
    <source>
        <dbReference type="Pfam" id="PF14683"/>
    </source>
</evidence>
<reference evidence="6 7" key="1">
    <citation type="journal article" date="2014" name="BMC Genomics">
        <title>Genome and secretome analysis of the hemibiotrophic fungal pathogen, Moniliophthora roreri, which causes frosty pod rot disease of cacao: mechanisms of the biotrophic and necrotrophic phases.</title>
        <authorList>
            <person name="Meinhardt L.W."/>
            <person name="Costa G.G.L."/>
            <person name="Thomazella D.P.T."/>
            <person name="Teixeira P.J.P.L."/>
            <person name="Carazzolle M.F."/>
            <person name="Schuster S.C."/>
            <person name="Carlson J.E."/>
            <person name="Guiltinan M.J."/>
            <person name="Mieczkowski P."/>
            <person name="Farmer A."/>
            <person name="Ramaraj T."/>
            <person name="Crozier J."/>
            <person name="Davis R.E."/>
            <person name="Shao J."/>
            <person name="Melnick R.L."/>
            <person name="Pereira G.A.G."/>
            <person name="Bailey B.A."/>
        </authorList>
    </citation>
    <scope>NUCLEOTIDE SEQUENCE [LARGE SCALE GENOMIC DNA]</scope>
    <source>
        <strain evidence="6 7">MCA 2997</strain>
    </source>
</reference>
<dbReference type="InterPro" id="IPR008979">
    <property type="entry name" value="Galactose-bd-like_sf"/>
</dbReference>
<dbReference type="InterPro" id="IPR029411">
    <property type="entry name" value="RG-lyase_III"/>
</dbReference>
<organism evidence="6 7">
    <name type="scientific">Moniliophthora roreri (strain MCA 2997)</name>
    <name type="common">Cocoa frosty pod rot fungus</name>
    <name type="synonym">Crinipellis roreri</name>
    <dbReference type="NCBI Taxonomy" id="1381753"/>
    <lineage>
        <taxon>Eukaryota</taxon>
        <taxon>Fungi</taxon>
        <taxon>Dikarya</taxon>
        <taxon>Basidiomycota</taxon>
        <taxon>Agaricomycotina</taxon>
        <taxon>Agaricomycetes</taxon>
        <taxon>Agaricomycetidae</taxon>
        <taxon>Agaricales</taxon>
        <taxon>Marasmiineae</taxon>
        <taxon>Marasmiaceae</taxon>
        <taxon>Moniliophthora</taxon>
    </lineage>
</organism>
<dbReference type="PANTHER" id="PTHR36574">
    <property type="entry name" value="RHAMNOGALACTURONATE LYASE-RELATED"/>
    <property type="match status" value="1"/>
</dbReference>
<protein>
    <submittedName>
        <fullName evidence="6">Polysaccharide lyase family 4 protein</fullName>
    </submittedName>
</protein>
<keyword evidence="1" id="KW-0732">Signal</keyword>
<accession>V2XUM1</accession>
<dbReference type="InterPro" id="IPR016590">
    <property type="entry name" value="Rhamnogalacturonase_B"/>
</dbReference>
<dbReference type="Pfam" id="PF14686">
    <property type="entry name" value="fn3_3"/>
    <property type="match status" value="1"/>
</dbReference>
<dbReference type="EMBL" id="AWSO01000025">
    <property type="protein sequence ID" value="ESK97472.1"/>
    <property type="molecule type" value="Genomic_DNA"/>
</dbReference>
<dbReference type="SUPFAM" id="SSF49785">
    <property type="entry name" value="Galactose-binding domain-like"/>
    <property type="match status" value="1"/>
</dbReference>
<dbReference type="InterPro" id="IPR013784">
    <property type="entry name" value="Carb-bd-like_fold"/>
</dbReference>
<feature type="domain" description="Rhamnogalacturonan lyase" evidence="4">
    <location>
        <begin position="141"/>
        <end position="303"/>
    </location>
</feature>
<dbReference type="KEGG" id="mrr:Moror_17651"/>
<gene>
    <name evidence="6" type="ORF">Moror_17651</name>
</gene>
<sequence length="304" mass="32560">MALSEYIGNSFHNIPNLLLCSALVFTGGEEPSANIDLQFWEGLDIEGFVPQSDRGRVSGTASGIPSDFASLQSVGFSNAGAQYWARTDNSGSFVSPYMKPGTYTMTLYKVELAVATQEVTVSAGETTTSDIASEESTPEAIWQIGDFDGTPRGFLNADKIEKMHPSDSRMSDWGPVTFSVGDDIATFPMAVFKAIGGVTINFNLEEMQSGARTLDIGTTLAFADGRPQVNVNGWDSEIPSPPEQPDSRGVTRGTWRGNNILYTIEIPDGTLVAGSNTLTISPVSGSDGADFLSSNFIFDAVRLY</sequence>
<comment type="caution">
    <text evidence="6">The sequence shown here is derived from an EMBL/GenBank/DDBJ whole genome shotgun (WGS) entry which is preliminary data.</text>
</comment>
<dbReference type="Gene3D" id="2.60.40.1120">
    <property type="entry name" value="Carboxypeptidase-like, regulatory domain"/>
    <property type="match status" value="1"/>
</dbReference>
<dbReference type="HOGENOM" id="CLU_037882_0_0_1"/>
<dbReference type="Gene3D" id="2.60.120.260">
    <property type="entry name" value="Galactose-binding domain-like"/>
    <property type="match status" value="1"/>
</dbReference>
<dbReference type="STRING" id="1381753.V2XUM1"/>
<dbReference type="GO" id="GO:0030246">
    <property type="term" value="F:carbohydrate binding"/>
    <property type="evidence" value="ECO:0007669"/>
    <property type="project" value="InterPro"/>
</dbReference>
<dbReference type="GO" id="GO:0045490">
    <property type="term" value="P:pectin catabolic process"/>
    <property type="evidence" value="ECO:0007669"/>
    <property type="project" value="TreeGrafter"/>
</dbReference>
<dbReference type="GO" id="GO:0016837">
    <property type="term" value="F:carbon-oxygen lyase activity, acting on polysaccharides"/>
    <property type="evidence" value="ECO:0007669"/>
    <property type="project" value="InterPro"/>
</dbReference>
<dbReference type="CDD" id="cd10317">
    <property type="entry name" value="RGL4_C"/>
    <property type="match status" value="1"/>
</dbReference>
<keyword evidence="2" id="KW-0119">Carbohydrate metabolism</keyword>
<dbReference type="Pfam" id="PF14683">
    <property type="entry name" value="CBM-like"/>
    <property type="match status" value="1"/>
</dbReference>
<dbReference type="Proteomes" id="UP000017559">
    <property type="component" value="Unassembled WGS sequence"/>
</dbReference>
<keyword evidence="3" id="KW-0624">Polysaccharide degradation</keyword>
<keyword evidence="7" id="KW-1185">Reference proteome</keyword>
<evidence type="ECO:0000259" key="5">
    <source>
        <dbReference type="Pfam" id="PF14686"/>
    </source>
</evidence>
<dbReference type="InterPro" id="IPR029413">
    <property type="entry name" value="RG-lyase_II"/>
</dbReference>
<evidence type="ECO:0000256" key="3">
    <source>
        <dbReference type="ARBA" id="ARBA00023326"/>
    </source>
</evidence>
<evidence type="ECO:0000256" key="2">
    <source>
        <dbReference type="ARBA" id="ARBA00023277"/>
    </source>
</evidence>
<name>V2XUM1_MONRO</name>
<dbReference type="SUPFAM" id="SSF49452">
    <property type="entry name" value="Starch-binding domain-like"/>
    <property type="match status" value="1"/>
</dbReference>
<dbReference type="AlphaFoldDB" id="V2XUM1"/>
<evidence type="ECO:0000313" key="7">
    <source>
        <dbReference type="Proteomes" id="UP000017559"/>
    </source>
</evidence>
<dbReference type="PANTHER" id="PTHR36574:SF1">
    <property type="entry name" value="RHAMNOGALACTURONATE LYASE-RELATED"/>
    <property type="match status" value="1"/>
</dbReference>